<comment type="caution">
    <text evidence="2">The sequence shown here is derived from an EMBL/GenBank/DDBJ whole genome shotgun (WGS) entry which is preliminary data.</text>
</comment>
<dbReference type="SUPFAM" id="SSF81606">
    <property type="entry name" value="PP2C-like"/>
    <property type="match status" value="1"/>
</dbReference>
<protein>
    <submittedName>
        <fullName evidence="2">Serine/threonine-protein phosphatase</fullName>
    </submittedName>
</protein>
<name>A0A4Q9KID8_PROTD</name>
<reference evidence="2 3" key="1">
    <citation type="submission" date="2019-01" db="EMBL/GenBank/DDBJ databases">
        <title>Lactibacter flavus gen. nov., sp. nov., a novel bacterium of the family Propionibacteriaceae isolated from raw milk and dairy products.</title>
        <authorList>
            <person name="Huptas C."/>
            <person name="Wenning M."/>
            <person name="Breitenwieser F."/>
            <person name="Doll E."/>
            <person name="Von Neubeck M."/>
            <person name="Busse H.-J."/>
            <person name="Scherer S."/>
        </authorList>
    </citation>
    <scope>NUCLEOTIDE SEQUENCE [LARGE SCALE GENOMIC DNA]</scope>
    <source>
        <strain evidence="2 3">DSM 22130</strain>
    </source>
</reference>
<evidence type="ECO:0000313" key="3">
    <source>
        <dbReference type="Proteomes" id="UP000291933"/>
    </source>
</evidence>
<evidence type="ECO:0000313" key="2">
    <source>
        <dbReference type="EMBL" id="TBT93189.1"/>
    </source>
</evidence>
<accession>A0A4Q9KID8</accession>
<organism evidence="2 3">
    <name type="scientific">Propioniciclava tarda</name>
    <dbReference type="NCBI Taxonomy" id="433330"/>
    <lineage>
        <taxon>Bacteria</taxon>
        <taxon>Bacillati</taxon>
        <taxon>Actinomycetota</taxon>
        <taxon>Actinomycetes</taxon>
        <taxon>Propionibacteriales</taxon>
        <taxon>Propionibacteriaceae</taxon>
        <taxon>Propioniciclava</taxon>
    </lineage>
</organism>
<proteinExistence type="predicted"/>
<sequence>MISITAGAATHVGRVRQGNEDAFFVGRHIWAVADGMGGHAAGEVAARLAVEAMQTLDQGDAQLDDEALSAAVVTANSDVLAYGRKHPRAWGLGTTLAGVAVVGENDAEQLCVFNLGDSRVYRLRQTGLERVSVDHSEVEELINAGLLTPKAARTHPLRNIVTRCLGMPSAPEPDLWVIDPEPGERLLLCSDGLNGELDDATIEALLRGEGTPAQIADALVAAAVDHGGQDNVTVVVLAVGSS</sequence>
<dbReference type="AlphaFoldDB" id="A0A4Q9KID8"/>
<dbReference type="InterPro" id="IPR015655">
    <property type="entry name" value="PP2C"/>
</dbReference>
<dbReference type="Proteomes" id="UP000291933">
    <property type="component" value="Unassembled WGS sequence"/>
</dbReference>
<dbReference type="SMART" id="SM00332">
    <property type="entry name" value="PP2Cc"/>
    <property type="match status" value="1"/>
</dbReference>
<dbReference type="SMART" id="SM00331">
    <property type="entry name" value="PP2C_SIG"/>
    <property type="match status" value="1"/>
</dbReference>
<dbReference type="EMBL" id="SDMR01000017">
    <property type="protein sequence ID" value="TBT93189.1"/>
    <property type="molecule type" value="Genomic_DNA"/>
</dbReference>
<dbReference type="InterPro" id="IPR036457">
    <property type="entry name" value="PPM-type-like_dom_sf"/>
</dbReference>
<dbReference type="Gene3D" id="3.60.40.10">
    <property type="entry name" value="PPM-type phosphatase domain"/>
    <property type="match status" value="1"/>
</dbReference>
<keyword evidence="3" id="KW-1185">Reference proteome</keyword>
<dbReference type="OrthoDB" id="9801841at2"/>
<feature type="domain" description="PPM-type phosphatase" evidence="1">
    <location>
        <begin position="5"/>
        <end position="239"/>
    </location>
</feature>
<dbReference type="GO" id="GO:0004722">
    <property type="term" value="F:protein serine/threonine phosphatase activity"/>
    <property type="evidence" value="ECO:0007669"/>
    <property type="project" value="InterPro"/>
</dbReference>
<dbReference type="RefSeq" id="WP_131172826.1">
    <property type="nucleotide sequence ID" value="NZ_FXTL01000017.1"/>
</dbReference>
<dbReference type="InterPro" id="IPR001932">
    <property type="entry name" value="PPM-type_phosphatase-like_dom"/>
</dbReference>
<gene>
    <name evidence="2" type="ORF">ET996_12135</name>
</gene>
<dbReference type="PROSITE" id="PS51746">
    <property type="entry name" value="PPM_2"/>
    <property type="match status" value="1"/>
</dbReference>
<dbReference type="Pfam" id="PF13672">
    <property type="entry name" value="PP2C_2"/>
    <property type="match status" value="1"/>
</dbReference>
<dbReference type="CDD" id="cd00143">
    <property type="entry name" value="PP2Cc"/>
    <property type="match status" value="1"/>
</dbReference>
<dbReference type="PANTHER" id="PTHR47992">
    <property type="entry name" value="PROTEIN PHOSPHATASE"/>
    <property type="match status" value="1"/>
</dbReference>
<evidence type="ECO:0000259" key="1">
    <source>
        <dbReference type="PROSITE" id="PS51746"/>
    </source>
</evidence>